<dbReference type="InterPro" id="IPR036866">
    <property type="entry name" value="RibonucZ/Hydroxyglut_hydro"/>
</dbReference>
<dbReference type="EMBL" id="CP065959">
    <property type="protein sequence ID" value="QQC87062.1"/>
    <property type="molecule type" value="Genomic_DNA"/>
</dbReference>
<dbReference type="GO" id="GO:0016787">
    <property type="term" value="F:hydrolase activity"/>
    <property type="evidence" value="ECO:0007669"/>
    <property type="project" value="UniProtKB-KW"/>
</dbReference>
<dbReference type="RefSeq" id="WP_198501361.1">
    <property type="nucleotide sequence ID" value="NZ_CP065959.1"/>
</dbReference>
<dbReference type="Proteomes" id="UP000596130">
    <property type="component" value="Chromosome"/>
</dbReference>
<dbReference type="InterPro" id="IPR001279">
    <property type="entry name" value="Metallo-B-lactamas"/>
</dbReference>
<evidence type="ECO:0000256" key="1">
    <source>
        <dbReference type="SAM" id="MobiDB-lite"/>
    </source>
</evidence>
<gene>
    <name evidence="3" type="ORF">I8755_00415</name>
    <name evidence="4" type="ORF">I8755_37785</name>
</gene>
<dbReference type="InterPro" id="IPR050855">
    <property type="entry name" value="NDM-1-like"/>
</dbReference>
<evidence type="ECO:0000313" key="3">
    <source>
        <dbReference type="EMBL" id="QQC87062.1"/>
    </source>
</evidence>
<keyword evidence="3" id="KW-0378">Hydrolase</keyword>
<dbReference type="AlphaFoldDB" id="A0A7T4TWC2"/>
<dbReference type="CDD" id="cd16282">
    <property type="entry name" value="metallo-hydrolase-like_MBL-fold"/>
    <property type="match status" value="1"/>
</dbReference>
<sequence>MTEPHPLHPGHRPRAPRQPRTRRIADGVFAHVPYDDGRCPANAGIITGPEGVTVIDAVATAARARAVRAAVESLGAGPVRRIVHTHHHGGHAHGDGDAFPEATVIAHALTRSEMVGAGPRPTGPCSGAGRGGVRSVLPSVTFEERLTLHSGDRSVELVFCGPAHTTNDVVVWLPGDRVLFAGDVVLAGAAPCTLMGSVEGALRAIGMLRAFGARTVVCGRGPIRDARVLDETEAYLRWVQVVAMRGWQRGLSPAEMAGQAPAGPFSHLGRAERLVGNLRRAYAELDGGPLGRPLEPP</sequence>
<dbReference type="SMART" id="SM00849">
    <property type="entry name" value="Lactamase_B"/>
    <property type="match status" value="1"/>
</dbReference>
<dbReference type="PANTHER" id="PTHR42951">
    <property type="entry name" value="METALLO-BETA-LACTAMASE DOMAIN-CONTAINING"/>
    <property type="match status" value="1"/>
</dbReference>
<evidence type="ECO:0000313" key="4">
    <source>
        <dbReference type="EMBL" id="QQC93441.1"/>
    </source>
</evidence>
<protein>
    <submittedName>
        <fullName evidence="3">MBL fold metallo-hydrolase</fullName>
    </submittedName>
</protein>
<organism evidence="3 5">
    <name type="scientific">Streptomyces alfalfae</name>
    <dbReference type="NCBI Taxonomy" id="1642299"/>
    <lineage>
        <taxon>Bacteria</taxon>
        <taxon>Bacillati</taxon>
        <taxon>Actinomycetota</taxon>
        <taxon>Actinomycetes</taxon>
        <taxon>Kitasatosporales</taxon>
        <taxon>Streptomycetaceae</taxon>
        <taxon>Streptomyces</taxon>
    </lineage>
</organism>
<feature type="region of interest" description="Disordered" evidence="1">
    <location>
        <begin position="1"/>
        <end position="20"/>
    </location>
</feature>
<feature type="compositionally biased region" description="Basic residues" evidence="1">
    <location>
        <begin position="8"/>
        <end position="20"/>
    </location>
</feature>
<evidence type="ECO:0000313" key="5">
    <source>
        <dbReference type="Proteomes" id="UP000596130"/>
    </source>
</evidence>
<reference evidence="3 5" key="1">
    <citation type="submission" date="2020-12" db="EMBL/GenBank/DDBJ databases">
        <title>Identification and biosynthesis of polyene macrolides produced by Streptomyces alfalfae Men-myco-93-63.</title>
        <authorList>
            <person name="Liu D."/>
            <person name="Li Y."/>
            <person name="Liu L."/>
            <person name="Han X."/>
            <person name="Shen F."/>
        </authorList>
    </citation>
    <scope>NUCLEOTIDE SEQUENCE [LARGE SCALE GENOMIC DNA]</scope>
    <source>
        <strain evidence="3 5">Men-myco-93-63</strain>
    </source>
</reference>
<feature type="domain" description="Metallo-beta-lactamase" evidence="2">
    <location>
        <begin position="40"/>
        <end position="220"/>
    </location>
</feature>
<accession>A0A7T4TWC2</accession>
<dbReference type="Gene3D" id="3.60.15.10">
    <property type="entry name" value="Ribonuclease Z/Hydroxyacylglutathione hydrolase-like"/>
    <property type="match status" value="1"/>
</dbReference>
<evidence type="ECO:0000259" key="2">
    <source>
        <dbReference type="SMART" id="SM00849"/>
    </source>
</evidence>
<name>A0A7T4TWC2_9ACTN</name>
<dbReference type="PANTHER" id="PTHR42951:SF4">
    <property type="entry name" value="ACYL-COENZYME A THIOESTERASE MBLAC2"/>
    <property type="match status" value="1"/>
</dbReference>
<dbReference type="EMBL" id="CP065959">
    <property type="protein sequence ID" value="QQC93441.1"/>
    <property type="molecule type" value="Genomic_DNA"/>
</dbReference>
<dbReference type="Pfam" id="PF00753">
    <property type="entry name" value="Lactamase_B"/>
    <property type="match status" value="1"/>
</dbReference>
<dbReference type="SUPFAM" id="SSF56281">
    <property type="entry name" value="Metallo-hydrolase/oxidoreductase"/>
    <property type="match status" value="1"/>
</dbReference>
<proteinExistence type="predicted"/>